<keyword evidence="2" id="KW-0418">Kinase</keyword>
<reference evidence="3" key="1">
    <citation type="journal article" date="2019" name="Int. J. Syst. Evol. Microbiol.">
        <title>The Global Catalogue of Microorganisms (GCM) 10K type strain sequencing project: providing services to taxonomists for standard genome sequencing and annotation.</title>
        <authorList>
            <consortium name="The Broad Institute Genomics Platform"/>
            <consortium name="The Broad Institute Genome Sequencing Center for Infectious Disease"/>
            <person name="Wu L."/>
            <person name="Ma J."/>
        </authorList>
    </citation>
    <scope>NUCLEOTIDE SEQUENCE [LARGE SCALE GENOMIC DNA]</scope>
    <source>
        <strain evidence="3">CGMCC 4.7676</strain>
    </source>
</reference>
<sequence>MQSSRLRIAARLAEILAVAAWHLARALPVVLFARVVSGPAAARRGLWRCVVGAIQDLGPAFVKFGQIAGTRVDLLPPEALCEFRVLHDAVRPPSKRAARGMLQSRQGIRVIDPVPLGSGSIACVHRGELEDGTPVALKVKRPGIDRRMWLDLRLIRVLARVSARLPSVRGMPMADLVDYVTEAIAGQLDFAREAENIHELRAHLAGLPEVRVPEVHRERSSEDCLVLEYLPGLDARTPDSLPPETRAELGAAVLAAAHRMMFVAGFVHCDLHPGNVYLTTGRVVILDAGYCVRLPDRVRDLIGEFFARLAAGEGRRCGEIILESAAGCLTDVDEKGFVESVAESVGRRAGPGNTFDMAAFGEEIFGLQRQFGLYATADFVFPLMALLVLAGTVRGFTGDVDFQSVGLRRGSP</sequence>
<accession>A0ABV7NS27</accession>
<evidence type="ECO:0000259" key="1">
    <source>
        <dbReference type="PROSITE" id="PS50011"/>
    </source>
</evidence>
<dbReference type="SUPFAM" id="SSF56112">
    <property type="entry name" value="Protein kinase-like (PK-like)"/>
    <property type="match status" value="1"/>
</dbReference>
<dbReference type="CDD" id="cd05121">
    <property type="entry name" value="ABC1_ADCK3-like"/>
    <property type="match status" value="1"/>
</dbReference>
<feature type="domain" description="Protein kinase" evidence="1">
    <location>
        <begin position="110"/>
        <end position="412"/>
    </location>
</feature>
<dbReference type="InterPro" id="IPR011009">
    <property type="entry name" value="Kinase-like_dom_sf"/>
</dbReference>
<dbReference type="PANTHER" id="PTHR45890">
    <property type="entry name" value="AARF DOMAIN CONTAINING KINASE 2 (PREDICTED)"/>
    <property type="match status" value="1"/>
</dbReference>
<organism evidence="2 3">
    <name type="scientific">Amycolatopsis speibonae</name>
    <dbReference type="NCBI Taxonomy" id="1450224"/>
    <lineage>
        <taxon>Bacteria</taxon>
        <taxon>Bacillati</taxon>
        <taxon>Actinomycetota</taxon>
        <taxon>Actinomycetes</taxon>
        <taxon>Pseudonocardiales</taxon>
        <taxon>Pseudonocardiaceae</taxon>
        <taxon>Amycolatopsis</taxon>
    </lineage>
</organism>
<dbReference type="InterPro" id="IPR052402">
    <property type="entry name" value="ADCK_kinase"/>
</dbReference>
<evidence type="ECO:0000313" key="3">
    <source>
        <dbReference type="Proteomes" id="UP001595645"/>
    </source>
</evidence>
<keyword evidence="2" id="KW-0808">Transferase</keyword>
<name>A0ABV7NS27_9PSEU</name>
<dbReference type="InterPro" id="IPR004147">
    <property type="entry name" value="ABC1_dom"/>
</dbReference>
<keyword evidence="3" id="KW-1185">Reference proteome</keyword>
<dbReference type="Gene3D" id="1.10.510.10">
    <property type="entry name" value="Transferase(Phosphotransferase) domain 1"/>
    <property type="match status" value="1"/>
</dbReference>
<dbReference type="SMART" id="SM00220">
    <property type="entry name" value="S_TKc"/>
    <property type="match status" value="1"/>
</dbReference>
<dbReference type="PROSITE" id="PS50011">
    <property type="entry name" value="PROTEIN_KINASE_DOM"/>
    <property type="match status" value="1"/>
</dbReference>
<dbReference type="Pfam" id="PF03109">
    <property type="entry name" value="ABC1"/>
    <property type="match status" value="1"/>
</dbReference>
<dbReference type="InterPro" id="IPR000719">
    <property type="entry name" value="Prot_kinase_dom"/>
</dbReference>
<gene>
    <name evidence="2" type="ORF">ACFOSH_03940</name>
</gene>
<dbReference type="EMBL" id="JBHRWK010000007">
    <property type="protein sequence ID" value="MFC3448577.1"/>
    <property type="molecule type" value="Genomic_DNA"/>
</dbReference>
<dbReference type="PANTHER" id="PTHR45890:SF1">
    <property type="entry name" value="AARF DOMAIN CONTAINING KINASE 2"/>
    <property type="match status" value="1"/>
</dbReference>
<protein>
    <submittedName>
        <fullName evidence="2">ABC1 kinase family protein</fullName>
    </submittedName>
</protein>
<evidence type="ECO:0000313" key="2">
    <source>
        <dbReference type="EMBL" id="MFC3448577.1"/>
    </source>
</evidence>
<proteinExistence type="predicted"/>
<dbReference type="Proteomes" id="UP001595645">
    <property type="component" value="Unassembled WGS sequence"/>
</dbReference>
<dbReference type="GO" id="GO:0016301">
    <property type="term" value="F:kinase activity"/>
    <property type="evidence" value="ECO:0007669"/>
    <property type="project" value="UniProtKB-KW"/>
</dbReference>
<dbReference type="RefSeq" id="WP_378237249.1">
    <property type="nucleotide sequence ID" value="NZ_JBHRWK010000007.1"/>
</dbReference>
<comment type="caution">
    <text evidence="2">The sequence shown here is derived from an EMBL/GenBank/DDBJ whole genome shotgun (WGS) entry which is preliminary data.</text>
</comment>